<sequence>MHRSVKKIPQKGAGRVNLAILACLIQLGWPRPALGSAEERFDAVKAKYGAVVRRVAEAVVERHGRIEGLLSEDACACSYDPCGRDFDLPDGDCMYTRTPESVACETGPLCGHMKLAPDHTSVRTPPSAVSQAELDPIVVKDICLTQGLEGTFKDAANFTGEFTPWLYFAVVETGVMRWVQS</sequence>
<dbReference type="AlphaFoldDB" id="A0A8S1JI12"/>
<feature type="chain" id="PRO_5035830787" evidence="1">
    <location>
        <begin position="36"/>
        <end position="181"/>
    </location>
</feature>
<evidence type="ECO:0000313" key="3">
    <source>
        <dbReference type="Proteomes" id="UP000708148"/>
    </source>
</evidence>
<name>A0A8S1JI12_9CHLO</name>
<feature type="signal peptide" evidence="1">
    <location>
        <begin position="1"/>
        <end position="35"/>
    </location>
</feature>
<evidence type="ECO:0000256" key="1">
    <source>
        <dbReference type="SAM" id="SignalP"/>
    </source>
</evidence>
<dbReference type="Proteomes" id="UP000708148">
    <property type="component" value="Unassembled WGS sequence"/>
</dbReference>
<keyword evidence="1" id="KW-0732">Signal</keyword>
<protein>
    <submittedName>
        <fullName evidence="2">Uncharacterized protein</fullName>
    </submittedName>
</protein>
<proteinExistence type="predicted"/>
<dbReference type="EMBL" id="CAJHUC010002882">
    <property type="protein sequence ID" value="CAD7704484.1"/>
    <property type="molecule type" value="Genomic_DNA"/>
</dbReference>
<evidence type="ECO:0000313" key="2">
    <source>
        <dbReference type="EMBL" id="CAD7704484.1"/>
    </source>
</evidence>
<reference evidence="2" key="1">
    <citation type="submission" date="2020-12" db="EMBL/GenBank/DDBJ databases">
        <authorList>
            <person name="Iha C."/>
        </authorList>
    </citation>
    <scope>NUCLEOTIDE SEQUENCE</scope>
</reference>
<gene>
    <name evidence="2" type="ORF">OSTQU699_LOCUS9839</name>
</gene>
<organism evidence="2 3">
    <name type="scientific">Ostreobium quekettii</name>
    <dbReference type="NCBI Taxonomy" id="121088"/>
    <lineage>
        <taxon>Eukaryota</taxon>
        <taxon>Viridiplantae</taxon>
        <taxon>Chlorophyta</taxon>
        <taxon>core chlorophytes</taxon>
        <taxon>Ulvophyceae</taxon>
        <taxon>TCBD clade</taxon>
        <taxon>Bryopsidales</taxon>
        <taxon>Ostreobineae</taxon>
        <taxon>Ostreobiaceae</taxon>
        <taxon>Ostreobium</taxon>
    </lineage>
</organism>
<accession>A0A8S1JI12</accession>
<keyword evidence="3" id="KW-1185">Reference proteome</keyword>
<comment type="caution">
    <text evidence="2">The sequence shown here is derived from an EMBL/GenBank/DDBJ whole genome shotgun (WGS) entry which is preliminary data.</text>
</comment>